<dbReference type="GO" id="GO:0016740">
    <property type="term" value="F:transferase activity"/>
    <property type="evidence" value="ECO:0007669"/>
    <property type="project" value="UniProtKB-KW"/>
</dbReference>
<evidence type="ECO:0000259" key="9">
    <source>
        <dbReference type="PROSITE" id="PS52029"/>
    </source>
</evidence>
<dbReference type="InterPro" id="IPR005490">
    <property type="entry name" value="LD_TPept_cat_dom"/>
</dbReference>
<dbReference type="PANTHER" id="PTHR30582">
    <property type="entry name" value="L,D-TRANSPEPTIDASE"/>
    <property type="match status" value="1"/>
</dbReference>
<comment type="caution">
    <text evidence="10">The sequence shown here is derived from an EMBL/GenBank/DDBJ whole genome shotgun (WGS) entry which is preliminary data.</text>
</comment>
<dbReference type="InterPro" id="IPR038063">
    <property type="entry name" value="Transpep_catalytic_dom"/>
</dbReference>
<feature type="signal peptide" evidence="8">
    <location>
        <begin position="1"/>
        <end position="20"/>
    </location>
</feature>
<evidence type="ECO:0000256" key="2">
    <source>
        <dbReference type="ARBA" id="ARBA00005992"/>
    </source>
</evidence>
<evidence type="ECO:0000256" key="6">
    <source>
        <dbReference type="ARBA" id="ARBA00023316"/>
    </source>
</evidence>
<dbReference type="Gene3D" id="2.40.440.10">
    <property type="entry name" value="L,D-transpeptidase catalytic domain-like"/>
    <property type="match status" value="1"/>
</dbReference>
<keyword evidence="6 7" id="KW-0961">Cell wall biogenesis/degradation</keyword>
<dbReference type="Proteomes" id="UP001139410">
    <property type="component" value="Unassembled WGS sequence"/>
</dbReference>
<accession>A0A9X1QHD2</accession>
<evidence type="ECO:0000313" key="11">
    <source>
        <dbReference type="Proteomes" id="UP001139410"/>
    </source>
</evidence>
<comment type="similarity">
    <text evidence="2">Belongs to the YkuD family.</text>
</comment>
<reference evidence="10" key="1">
    <citation type="submission" date="2022-01" db="EMBL/GenBank/DDBJ databases">
        <authorList>
            <person name="Jo J.-H."/>
            <person name="Im W.-T."/>
        </authorList>
    </citation>
    <scope>NUCLEOTIDE SEQUENCE</scope>
    <source>
        <strain evidence="10">G124</strain>
    </source>
</reference>
<dbReference type="AlphaFoldDB" id="A0A9X1QHD2"/>
<evidence type="ECO:0000256" key="7">
    <source>
        <dbReference type="PROSITE-ProRule" id="PRU01373"/>
    </source>
</evidence>
<feature type="chain" id="PRO_5040891371" evidence="8">
    <location>
        <begin position="21"/>
        <end position="322"/>
    </location>
</feature>
<proteinExistence type="inferred from homology"/>
<keyword evidence="11" id="KW-1185">Reference proteome</keyword>
<keyword evidence="8" id="KW-0732">Signal</keyword>
<evidence type="ECO:0000256" key="4">
    <source>
        <dbReference type="ARBA" id="ARBA00022960"/>
    </source>
</evidence>
<dbReference type="PIRSF" id="PIRSF029342">
    <property type="entry name" value="UCP029342_ErfK/YbiS/YcfS/YnhG"/>
    <property type="match status" value="1"/>
</dbReference>
<dbReference type="GO" id="GO:0005576">
    <property type="term" value="C:extracellular region"/>
    <property type="evidence" value="ECO:0007669"/>
    <property type="project" value="TreeGrafter"/>
</dbReference>
<evidence type="ECO:0000256" key="8">
    <source>
        <dbReference type="SAM" id="SignalP"/>
    </source>
</evidence>
<dbReference type="GO" id="GO:0018104">
    <property type="term" value="P:peptidoglycan-protein cross-linking"/>
    <property type="evidence" value="ECO:0007669"/>
    <property type="project" value="TreeGrafter"/>
</dbReference>
<dbReference type="Pfam" id="PF03734">
    <property type="entry name" value="YkuD"/>
    <property type="match status" value="1"/>
</dbReference>
<organism evidence="10 11">
    <name type="scientific">Sphingomonas cremea</name>
    <dbReference type="NCBI Taxonomy" id="2904799"/>
    <lineage>
        <taxon>Bacteria</taxon>
        <taxon>Pseudomonadati</taxon>
        <taxon>Pseudomonadota</taxon>
        <taxon>Alphaproteobacteria</taxon>
        <taxon>Sphingomonadales</taxon>
        <taxon>Sphingomonadaceae</taxon>
        <taxon>Sphingomonas</taxon>
    </lineage>
</organism>
<gene>
    <name evidence="10" type="ORF">LVY65_00055</name>
</gene>
<dbReference type="PANTHER" id="PTHR30582:SF2">
    <property type="entry name" value="L,D-TRANSPEPTIDASE YCIB-RELATED"/>
    <property type="match status" value="1"/>
</dbReference>
<evidence type="ECO:0000313" key="10">
    <source>
        <dbReference type="EMBL" id="MCF2513465.1"/>
    </source>
</evidence>
<dbReference type="EMBL" id="JAKFGM010000001">
    <property type="protein sequence ID" value="MCF2513465.1"/>
    <property type="molecule type" value="Genomic_DNA"/>
</dbReference>
<dbReference type="CDD" id="cd16913">
    <property type="entry name" value="YkuD_like"/>
    <property type="match status" value="1"/>
</dbReference>
<dbReference type="InterPro" id="IPR016915">
    <property type="entry name" value="UCP029342"/>
</dbReference>
<dbReference type="GO" id="GO:0071972">
    <property type="term" value="F:peptidoglycan L,D-transpeptidase activity"/>
    <property type="evidence" value="ECO:0007669"/>
    <property type="project" value="TreeGrafter"/>
</dbReference>
<dbReference type="NCBIfam" id="NF004785">
    <property type="entry name" value="PRK06132.1-2"/>
    <property type="match status" value="1"/>
</dbReference>
<keyword evidence="4 7" id="KW-0133">Cell shape</keyword>
<dbReference type="InterPro" id="IPR050979">
    <property type="entry name" value="LD-transpeptidase"/>
</dbReference>
<name>A0A9X1QHD2_9SPHN</name>
<dbReference type="RefSeq" id="WP_235065977.1">
    <property type="nucleotide sequence ID" value="NZ_JAKFGM010000001.1"/>
</dbReference>
<keyword evidence="3" id="KW-0808">Transferase</keyword>
<feature type="active site" description="Proton donor/acceptor" evidence="7">
    <location>
        <position position="126"/>
    </location>
</feature>
<evidence type="ECO:0000256" key="3">
    <source>
        <dbReference type="ARBA" id="ARBA00022679"/>
    </source>
</evidence>
<dbReference type="GO" id="GO:0008360">
    <property type="term" value="P:regulation of cell shape"/>
    <property type="evidence" value="ECO:0007669"/>
    <property type="project" value="UniProtKB-UniRule"/>
</dbReference>
<feature type="active site" description="Nucleophile" evidence="7">
    <location>
        <position position="139"/>
    </location>
</feature>
<evidence type="ECO:0000256" key="5">
    <source>
        <dbReference type="ARBA" id="ARBA00022984"/>
    </source>
</evidence>
<protein>
    <submittedName>
        <fullName evidence="10">L,D-transpeptidase family protein</fullName>
    </submittedName>
</protein>
<keyword evidence="5 7" id="KW-0573">Peptidoglycan synthesis</keyword>
<evidence type="ECO:0000256" key="1">
    <source>
        <dbReference type="ARBA" id="ARBA00004752"/>
    </source>
</evidence>
<sequence>MKKLLTALSLTVAAPTAALAQAVEPAGRPILEVVPTLKAGQFVWAPDAAAEGPGLLIVNLATQRAILFRNGVPIGASSVSTGRPGYETPTGVFTILEKQKVHHSRTYDNAPMPNMQRLTWKGIALHAGNLPGYPASHGCIRLPPKFSALLFDATRLGMTVIITSLPVAPQQSAPPDMAAAIPPAAMNLARAPFEWHPERSTKGPVSVIVSAADQRAVVLRNGVEIGSAPVRVSGEVKGGWAYALRSWDDTGQHWLKLQFSGPGGGMEVSPNEGDRFDAPWDFRHNVQTVLRPGSIIVVTPQTLQAGSSGSALTVIENEGRPR</sequence>
<dbReference type="PROSITE" id="PS52029">
    <property type="entry name" value="LD_TPASE"/>
    <property type="match status" value="1"/>
</dbReference>
<dbReference type="SUPFAM" id="SSF141523">
    <property type="entry name" value="L,D-transpeptidase catalytic domain-like"/>
    <property type="match status" value="1"/>
</dbReference>
<comment type="pathway">
    <text evidence="1 7">Cell wall biogenesis; peptidoglycan biosynthesis.</text>
</comment>
<feature type="domain" description="L,D-TPase catalytic" evidence="9">
    <location>
        <begin position="54"/>
        <end position="163"/>
    </location>
</feature>
<dbReference type="GO" id="GO:0071555">
    <property type="term" value="P:cell wall organization"/>
    <property type="evidence" value="ECO:0007669"/>
    <property type="project" value="UniProtKB-UniRule"/>
</dbReference>